<dbReference type="Proteomes" id="UP001060336">
    <property type="component" value="Chromosome"/>
</dbReference>
<sequence length="265" mass="27550">MGRVEGKVAIVTGAGSIGPGWGNGKASATLMAREGAKVVCADINLEAAEETRSIIEGEGGEAIAVRCDVSSKAEVAAMTEAALGAFGGIDILHNNVGIAVVGGVEGTDIETWDRVAKVNLTSAFLCTKAAVPHMLERGGGAIVHTSSIAGIRHTGVDYITYSTTKGALIPFSRSVALEYAARNIRSNCVLPGLMKTPMIEVGLPDAYSEGDIDEMHRLRDAQCPMGHMGDAWDVARAVLFLASDDARYITGTELVVDGGVTAKFS</sequence>
<reference evidence="2" key="1">
    <citation type="submission" date="2022-08" db="EMBL/GenBank/DDBJ databases">
        <title>Nisaea acidiphila sp. nov., isolated from a marine algal debris and emended description of the genus Nisaea Urios et al. 2008.</title>
        <authorList>
            <person name="Kwon K."/>
        </authorList>
    </citation>
    <scope>NUCLEOTIDE SEQUENCE</scope>
    <source>
        <strain evidence="2">MEBiC11861</strain>
    </source>
</reference>
<protein>
    <submittedName>
        <fullName evidence="2">SDR family oxidoreductase</fullName>
    </submittedName>
</protein>
<name>A0A9J7ATW7_9PROT</name>
<gene>
    <name evidence="2" type="ORF">NUH88_02395</name>
</gene>
<dbReference type="SUPFAM" id="SSF51735">
    <property type="entry name" value="NAD(P)-binding Rossmann-fold domains"/>
    <property type="match status" value="1"/>
</dbReference>
<accession>A0A9J7ATW7</accession>
<comment type="similarity">
    <text evidence="1">Belongs to the short-chain dehydrogenases/reductases (SDR) family.</text>
</comment>
<evidence type="ECO:0000313" key="2">
    <source>
        <dbReference type="EMBL" id="UUX50550.1"/>
    </source>
</evidence>
<dbReference type="FunFam" id="3.40.50.720:FF:000084">
    <property type="entry name" value="Short-chain dehydrogenase reductase"/>
    <property type="match status" value="1"/>
</dbReference>
<dbReference type="EMBL" id="CP102480">
    <property type="protein sequence ID" value="UUX50550.1"/>
    <property type="molecule type" value="Genomic_DNA"/>
</dbReference>
<keyword evidence="3" id="KW-1185">Reference proteome</keyword>
<organism evidence="2 3">
    <name type="scientific">Nisaea acidiphila</name>
    <dbReference type="NCBI Taxonomy" id="1862145"/>
    <lineage>
        <taxon>Bacteria</taxon>
        <taxon>Pseudomonadati</taxon>
        <taxon>Pseudomonadota</taxon>
        <taxon>Alphaproteobacteria</taxon>
        <taxon>Rhodospirillales</taxon>
        <taxon>Thalassobaculaceae</taxon>
        <taxon>Nisaea</taxon>
    </lineage>
</organism>
<dbReference type="GO" id="GO:0016616">
    <property type="term" value="F:oxidoreductase activity, acting on the CH-OH group of donors, NAD or NADP as acceptor"/>
    <property type="evidence" value="ECO:0007669"/>
    <property type="project" value="TreeGrafter"/>
</dbReference>
<dbReference type="Gene3D" id="3.40.50.720">
    <property type="entry name" value="NAD(P)-binding Rossmann-like Domain"/>
    <property type="match status" value="1"/>
</dbReference>
<dbReference type="GO" id="GO:0048038">
    <property type="term" value="F:quinone binding"/>
    <property type="evidence" value="ECO:0007669"/>
    <property type="project" value="TreeGrafter"/>
</dbReference>
<dbReference type="InterPro" id="IPR036291">
    <property type="entry name" value="NAD(P)-bd_dom_sf"/>
</dbReference>
<dbReference type="AlphaFoldDB" id="A0A9J7ATW7"/>
<dbReference type="KEGG" id="naci:NUH88_02395"/>
<dbReference type="InterPro" id="IPR020904">
    <property type="entry name" value="Sc_DH/Rdtase_CS"/>
</dbReference>
<dbReference type="Pfam" id="PF13561">
    <property type="entry name" value="adh_short_C2"/>
    <property type="match status" value="1"/>
</dbReference>
<dbReference type="GO" id="GO:0006633">
    <property type="term" value="P:fatty acid biosynthetic process"/>
    <property type="evidence" value="ECO:0007669"/>
    <property type="project" value="TreeGrafter"/>
</dbReference>
<dbReference type="NCBIfam" id="NF005559">
    <property type="entry name" value="PRK07231.1"/>
    <property type="match status" value="1"/>
</dbReference>
<dbReference type="PANTHER" id="PTHR42760:SF122">
    <property type="entry name" value="NAD(P)-BINDING PROTEIN"/>
    <property type="match status" value="1"/>
</dbReference>
<evidence type="ECO:0000256" key="1">
    <source>
        <dbReference type="ARBA" id="ARBA00006484"/>
    </source>
</evidence>
<dbReference type="RefSeq" id="WP_257769736.1">
    <property type="nucleotide sequence ID" value="NZ_CP102480.1"/>
</dbReference>
<dbReference type="PROSITE" id="PS00061">
    <property type="entry name" value="ADH_SHORT"/>
    <property type="match status" value="1"/>
</dbReference>
<evidence type="ECO:0000313" key="3">
    <source>
        <dbReference type="Proteomes" id="UP001060336"/>
    </source>
</evidence>
<dbReference type="PRINTS" id="PR00081">
    <property type="entry name" value="GDHRDH"/>
</dbReference>
<dbReference type="CDD" id="cd05233">
    <property type="entry name" value="SDR_c"/>
    <property type="match status" value="1"/>
</dbReference>
<proteinExistence type="inferred from homology"/>
<dbReference type="InterPro" id="IPR002347">
    <property type="entry name" value="SDR_fam"/>
</dbReference>
<dbReference type="PRINTS" id="PR00080">
    <property type="entry name" value="SDRFAMILY"/>
</dbReference>
<dbReference type="PANTHER" id="PTHR42760">
    <property type="entry name" value="SHORT-CHAIN DEHYDROGENASES/REDUCTASES FAMILY MEMBER"/>
    <property type="match status" value="1"/>
</dbReference>